<accession>A0ACA9Y991</accession>
<gene>
    <name evidence="1" type="ORF">CLIB1444_05S08416</name>
</gene>
<evidence type="ECO:0000313" key="1">
    <source>
        <dbReference type="EMBL" id="CAH6721318.1"/>
    </source>
</evidence>
<dbReference type="Proteomes" id="UP001152531">
    <property type="component" value="Unassembled WGS sequence"/>
</dbReference>
<reference evidence="1" key="1">
    <citation type="submission" date="2022-06" db="EMBL/GenBank/DDBJ databases">
        <authorList>
            <person name="Legras J.-L."/>
            <person name="Devillers H."/>
            <person name="Grondin C."/>
        </authorList>
    </citation>
    <scope>NUCLEOTIDE SEQUENCE</scope>
    <source>
        <strain evidence="1">CLIB 1444</strain>
    </source>
</reference>
<comment type="caution">
    <text evidence="1">The sequence shown here is derived from an EMBL/GenBank/DDBJ whole genome shotgun (WGS) entry which is preliminary data.</text>
</comment>
<keyword evidence="2" id="KW-1185">Reference proteome</keyword>
<protein>
    <submittedName>
        <fullName evidence="1">DNA mismatch repair protein Mlh3p</fullName>
    </submittedName>
</protein>
<sequence>MTVEFALKIFFTLDEHLYENLVRVSCENDNSFIANKKYIDGDMQRVKKLDRDVSKCISTYGISSLENIILELVENAVDAECDAVTVRLNLNKNTLIVSDNGRGMTSQELDDLGSGCTSKIRNLNDIGECKTYGFRGQSLANIAKISHLSIVSHPRGEVSHRIEFGGNSETHDLEDELINPKNCNFYYLQPHHTHIIVKDFFYNLPVRQLIVYDKFLLSLKKGLAHLELGKLKVFINQELKLEVSHTLPPINEIFGLKCRFKKVTTSMGKIELTAYISEDTKQGFQFMLYNNRPIDLKISIKNICLIQFKGPVVINELFQDSRKMIWFSKYNDDMIYMLEKIFSNNLVSPKKASPKKVTLKQSSILSPKRLFPSKRLTRSTSSSNHDLKLEELPKSMNRRDLKEMQVINQINKAFILVRSKGQLFMIDQHAMDERIRIENLFRSFFEDMQMITVSIGLTEDQSELFCRFKEYLNQFLRYQDNSIIEIPAILQILPKNKLMDGIMAYIEDIINSVKFRLTGNWFQDINNLPTFIIDSLNSKACRTSVMFGDKLTKKEMMQMIADLSRCHLPFQCAHGRPSIIPLLDL</sequence>
<proteinExistence type="predicted"/>
<name>A0ACA9Y991_9ASCO</name>
<organism evidence="1 2">
    <name type="scientific">[Candida] jaroonii</name>
    <dbReference type="NCBI Taxonomy" id="467808"/>
    <lineage>
        <taxon>Eukaryota</taxon>
        <taxon>Fungi</taxon>
        <taxon>Dikarya</taxon>
        <taxon>Ascomycota</taxon>
        <taxon>Saccharomycotina</taxon>
        <taxon>Pichiomycetes</taxon>
        <taxon>Debaryomycetaceae</taxon>
        <taxon>Yamadazyma</taxon>
    </lineage>
</organism>
<dbReference type="EMBL" id="CALSDN010000005">
    <property type="protein sequence ID" value="CAH6721318.1"/>
    <property type="molecule type" value="Genomic_DNA"/>
</dbReference>
<evidence type="ECO:0000313" key="2">
    <source>
        <dbReference type="Proteomes" id="UP001152531"/>
    </source>
</evidence>